<comment type="caution">
    <text evidence="2">The sequence shown here is derived from an EMBL/GenBank/DDBJ whole genome shotgun (WGS) entry which is preliminary data.</text>
</comment>
<dbReference type="Proteomes" id="UP000651482">
    <property type="component" value="Unassembled WGS sequence"/>
</dbReference>
<evidence type="ECO:0000313" key="3">
    <source>
        <dbReference type="Proteomes" id="UP000651482"/>
    </source>
</evidence>
<keyword evidence="1" id="KW-0812">Transmembrane</keyword>
<name>A0A926D912_9FIRM</name>
<proteinExistence type="predicted"/>
<reference evidence="2" key="1">
    <citation type="submission" date="2020-08" db="EMBL/GenBank/DDBJ databases">
        <title>Genome public.</title>
        <authorList>
            <person name="Liu C."/>
            <person name="Sun Q."/>
        </authorList>
    </citation>
    <scope>NUCLEOTIDE SEQUENCE</scope>
    <source>
        <strain evidence="2">NSJ-40</strain>
    </source>
</reference>
<keyword evidence="1" id="KW-0472">Membrane</keyword>
<organism evidence="2 3">
    <name type="scientific">Yeguia hominis</name>
    <dbReference type="NCBI Taxonomy" id="2763662"/>
    <lineage>
        <taxon>Bacteria</taxon>
        <taxon>Bacillati</taxon>
        <taxon>Bacillota</taxon>
        <taxon>Clostridia</taxon>
        <taxon>Eubacteriales</taxon>
        <taxon>Yeguiaceae</taxon>
        <taxon>Yeguia</taxon>
    </lineage>
</organism>
<protein>
    <submittedName>
        <fullName evidence="2">Uncharacterized protein</fullName>
    </submittedName>
</protein>
<sequence>MKLLKQILPFLLAAIIIAGGFFGIYGMEMLIPNEKDKIVRSDKRAANQLLYVEEGETLTIYPWDHYDPDALLTLKQYGIEYGIEADSPGFTEYAYRLDTFLYQIFSDGNETESPGQIVTNIEGFHFFESVQDLFESMEVTQAGDFVFLKDKTCNAVWNRTEYRLDVASSIFLGNENLPICYLHLVPVNRDPVSKEQMQKASEKLEAMHREALSLYDEFIKTFSTWEYADGEDAAMENEDGYSGSNTAWKLYLEKTSNENLLTQYLADISDLNGIEIYYLAEFLIYQDYYSFSYDGEILMVFSVSENVSGSNGMVVLYYDPVQELFTGYSIKP</sequence>
<evidence type="ECO:0000256" key="1">
    <source>
        <dbReference type="SAM" id="Phobius"/>
    </source>
</evidence>
<accession>A0A926D912</accession>
<keyword evidence="1" id="KW-1133">Transmembrane helix</keyword>
<dbReference type="EMBL" id="JACRSN010000008">
    <property type="protein sequence ID" value="MBC8533653.1"/>
    <property type="molecule type" value="Genomic_DNA"/>
</dbReference>
<evidence type="ECO:0000313" key="2">
    <source>
        <dbReference type="EMBL" id="MBC8533653.1"/>
    </source>
</evidence>
<dbReference type="AlphaFoldDB" id="A0A926D912"/>
<keyword evidence="3" id="KW-1185">Reference proteome</keyword>
<feature type="transmembrane region" description="Helical" evidence="1">
    <location>
        <begin position="7"/>
        <end position="27"/>
    </location>
</feature>
<dbReference type="RefSeq" id="WP_249319241.1">
    <property type="nucleotide sequence ID" value="NZ_JACRSN010000008.1"/>
</dbReference>
<gene>
    <name evidence="2" type="ORF">IAG03_06470</name>
</gene>